<sequence length="126" mass="14471">MNNKRVAASTGEIDKRCINGNNGTRRGKDKKQRKIPPKWRLKPEVRAGLKARFDIVIDHFGGFSEMAKALKVDVCRLTNAYRLRGMIPPEVARRVHYHHKRMDLLDTLQHFAVQILSLTITESPLL</sequence>
<protein>
    <submittedName>
        <fullName evidence="2">Transcriptional regulator</fullName>
    </submittedName>
</protein>
<feature type="region of interest" description="Disordered" evidence="1">
    <location>
        <begin position="1"/>
        <end position="36"/>
    </location>
</feature>
<feature type="compositionally biased region" description="Basic residues" evidence="1">
    <location>
        <begin position="25"/>
        <end position="36"/>
    </location>
</feature>
<evidence type="ECO:0000313" key="2">
    <source>
        <dbReference type="EMBL" id="QJT70622.1"/>
    </source>
</evidence>
<organism evidence="2">
    <name type="scientific">Vibrio phage Vc1</name>
    <dbReference type="NCBI Taxonomy" id="1480731"/>
    <lineage>
        <taxon>Viruses</taxon>
        <taxon>Duplodnaviria</taxon>
        <taxon>Heunggongvirae</taxon>
        <taxon>Uroviricota</taxon>
        <taxon>Caudoviricetes</taxon>
        <taxon>Drexlerviridae</taxon>
        <taxon>Jhansiroadvirus</taxon>
        <taxon>Jhansiroadvirus gwaliVC1</taxon>
    </lineage>
</organism>
<evidence type="ECO:0000256" key="1">
    <source>
        <dbReference type="SAM" id="MobiDB-lite"/>
    </source>
</evidence>
<proteinExistence type="predicted"/>
<dbReference type="EMBL" id="MT360682">
    <property type="protein sequence ID" value="QJT70622.1"/>
    <property type="molecule type" value="Genomic_DNA"/>
</dbReference>
<reference evidence="2" key="1">
    <citation type="submission" date="2020-04" db="EMBL/GenBank/DDBJ databases">
        <authorList>
            <person name="Kumar P."/>
            <person name="Meghvansi M.K."/>
            <person name="Kamboj D.V."/>
        </authorList>
    </citation>
    <scope>NUCLEOTIDE SEQUENCE [LARGE SCALE GENOMIC DNA]</scope>
</reference>
<accession>A0A6M5CDN6</accession>
<name>A0A6M5CDN6_9CAUD</name>
<gene>
    <name evidence="2" type="ORF">2019VC1_17</name>
</gene>